<dbReference type="PANTHER" id="PTHR44196:SF2">
    <property type="entry name" value="SHORT-CHAIN DEHYDROGENASE-RELATED"/>
    <property type="match status" value="1"/>
</dbReference>
<reference evidence="4 5" key="1">
    <citation type="submission" date="2019-11" db="EMBL/GenBank/DDBJ databases">
        <authorList>
            <person name="Criscuolo A."/>
        </authorList>
    </citation>
    <scope>NUCLEOTIDE SEQUENCE [LARGE SCALE GENOMIC DNA]</scope>
    <source>
        <strain evidence="4">CIP111667</strain>
    </source>
</reference>
<dbReference type="PRINTS" id="PR00080">
    <property type="entry name" value="SDRFAMILY"/>
</dbReference>
<dbReference type="PRINTS" id="PR00081">
    <property type="entry name" value="GDHRDH"/>
</dbReference>
<dbReference type="Gene3D" id="3.40.50.720">
    <property type="entry name" value="NAD(P)-binding Rossmann-like Domain"/>
    <property type="match status" value="1"/>
</dbReference>
<organism evidence="4 5">
    <name type="scientific">Occultella aeris</name>
    <dbReference type="NCBI Taxonomy" id="2761496"/>
    <lineage>
        <taxon>Bacteria</taxon>
        <taxon>Bacillati</taxon>
        <taxon>Actinomycetota</taxon>
        <taxon>Actinomycetes</taxon>
        <taxon>Micrococcales</taxon>
        <taxon>Ruaniaceae</taxon>
        <taxon>Occultella</taxon>
    </lineage>
</organism>
<dbReference type="GO" id="GO:0008874">
    <property type="term" value="F:gluconate 5-dehydrogenase activity"/>
    <property type="evidence" value="ECO:0007669"/>
    <property type="project" value="UniProtKB-EC"/>
</dbReference>
<keyword evidence="2 4" id="KW-0560">Oxidoreductase</keyword>
<dbReference type="AlphaFoldDB" id="A0A7M4DD97"/>
<evidence type="ECO:0000256" key="1">
    <source>
        <dbReference type="ARBA" id="ARBA00006484"/>
    </source>
</evidence>
<gene>
    <name evidence="4" type="primary">gno_1</name>
    <name evidence="4" type="ORF">HALOF300_00086</name>
</gene>
<accession>A0A7M4DD97</accession>
<dbReference type="Proteomes" id="UP000419743">
    <property type="component" value="Unassembled WGS sequence"/>
</dbReference>
<dbReference type="RefSeq" id="WP_231954935.1">
    <property type="nucleotide sequence ID" value="NZ_CACRYJ010000004.1"/>
</dbReference>
<dbReference type="InterPro" id="IPR036291">
    <property type="entry name" value="NAD(P)-bd_dom_sf"/>
</dbReference>
<evidence type="ECO:0000313" key="5">
    <source>
        <dbReference type="Proteomes" id="UP000419743"/>
    </source>
</evidence>
<keyword evidence="5" id="KW-1185">Reference proteome</keyword>
<evidence type="ECO:0000256" key="3">
    <source>
        <dbReference type="RuleBase" id="RU000363"/>
    </source>
</evidence>
<sequence>MTSAAAERSPLTGIAMVTGGTSGIGLAFARALAGRGLDLVLVARDAARLESTAADLRHEFGVAVETLTADLAEPDGVAVAVARLTRPQTPVTVLVNNAGHGVHTPLISEDPSPHLQAIDLMVSGVLVLGGAAGRAMSERGSGLIINVASVAGLIPMGSYSAIKAWVNAYSEGLGIELSGTGVRVMTLLPGWVRTEFHERAAIRTNSIPSVLWLDADRLVSDCLADVDRGRTRSVPSRRFKALAWGARHAPRPLVNRATALIKKGRR</sequence>
<dbReference type="SUPFAM" id="SSF51735">
    <property type="entry name" value="NAD(P)-binding Rossmann-fold domains"/>
    <property type="match status" value="1"/>
</dbReference>
<dbReference type="PIRSF" id="PIRSF000126">
    <property type="entry name" value="11-beta-HSD1"/>
    <property type="match status" value="1"/>
</dbReference>
<protein>
    <submittedName>
        <fullName evidence="4">Gluconate 5-dehydrogenase</fullName>
        <ecNumber evidence="4">1.1.1.69</ecNumber>
    </submittedName>
</protein>
<proteinExistence type="inferred from homology"/>
<dbReference type="PANTHER" id="PTHR44196">
    <property type="entry name" value="DEHYDROGENASE/REDUCTASE SDR FAMILY MEMBER 7B"/>
    <property type="match status" value="1"/>
</dbReference>
<dbReference type="Pfam" id="PF00106">
    <property type="entry name" value="adh_short"/>
    <property type="match status" value="1"/>
</dbReference>
<dbReference type="EC" id="1.1.1.69" evidence="4"/>
<evidence type="ECO:0000256" key="2">
    <source>
        <dbReference type="ARBA" id="ARBA00023002"/>
    </source>
</evidence>
<dbReference type="GO" id="GO:0016020">
    <property type="term" value="C:membrane"/>
    <property type="evidence" value="ECO:0007669"/>
    <property type="project" value="TreeGrafter"/>
</dbReference>
<name>A0A7M4DD97_9MICO</name>
<dbReference type="InterPro" id="IPR002347">
    <property type="entry name" value="SDR_fam"/>
</dbReference>
<comment type="caution">
    <text evidence="4">The sequence shown here is derived from an EMBL/GenBank/DDBJ whole genome shotgun (WGS) entry which is preliminary data.</text>
</comment>
<dbReference type="EMBL" id="CACRYJ010000004">
    <property type="protein sequence ID" value="VZO34816.1"/>
    <property type="molecule type" value="Genomic_DNA"/>
</dbReference>
<evidence type="ECO:0000313" key="4">
    <source>
        <dbReference type="EMBL" id="VZO34816.1"/>
    </source>
</evidence>
<comment type="similarity">
    <text evidence="1 3">Belongs to the short-chain dehydrogenases/reductases (SDR) family.</text>
</comment>
<dbReference type="CDD" id="cd05233">
    <property type="entry name" value="SDR_c"/>
    <property type="match status" value="1"/>
</dbReference>